<name>A0A7M1S0E8_9CAUD</name>
<dbReference type="GeneID" id="65131558"/>
<accession>A0A7M1S0E8</accession>
<dbReference type="KEGG" id="vg:65131558"/>
<keyword evidence="2" id="KW-1185">Reference proteome</keyword>
<dbReference type="EMBL" id="MT774405">
    <property type="protein sequence ID" value="QOR60088.1"/>
    <property type="molecule type" value="Genomic_DNA"/>
</dbReference>
<reference evidence="1 2" key="1">
    <citation type="submission" date="2020-07" db="EMBL/GenBank/DDBJ databases">
        <title>Taxonomic proposal: Crassvirales, a new order of highly abundant and diverse bacterial viruses.</title>
        <authorList>
            <person name="Shkoporov A.N."/>
            <person name="Stockdale S.R."/>
            <person name="Guerin E."/>
            <person name="Ross R.P."/>
            <person name="Hill C."/>
        </authorList>
    </citation>
    <scope>NUCLEOTIDE SEQUENCE [LARGE SCALE GENOMIC DNA]</scope>
</reference>
<dbReference type="Proteomes" id="UP000594057">
    <property type="component" value="Segment"/>
</dbReference>
<protein>
    <submittedName>
        <fullName evidence="1">Uncharacterized protein</fullName>
    </submittedName>
</protein>
<dbReference type="RefSeq" id="YP_010113061.1">
    <property type="nucleotide sequence ID" value="NC_055898.1"/>
</dbReference>
<sequence length="1845" mass="212630">MQCLILDNKEVKAAVDELTTVLGSKDAAYYVVSENNGHAIDQAPNGEPSKLFSDLLSHYNGNREQAIKAKVKVFTDEFKNWFGDWINNVEGSSKIVDENGEPLIVYHNGYEDIKVFKGDEYGDIYFGDYMTAATYSGLPTKVFLSIRNPLTIDGKGEEIGDAVEKQYPGLRRLSANADYDGVIYSHVKDVGEGIMNFDISDIEMFWNDYEKLNYGTVYSISNPNLVKSIDNSGAFSTLDDSIFKAESVFEYDPNIGLDYTLLKIFHEDAVTTVSNALLQLLFYYAGSRFDNLYNLFKDSNILIELSANTLYMDYSLTNNTIRINPATFSMQSTDKNIRTLMHEIVHAYTVSSIYRVKLGKNFSLQEKYVYDTINKLYKKVLLIEGPKKETGDYYGLKDIYEFTSELLTNLSFVENIINDMANKNEVNSIKDLLQKIWRSIVNLLTKLYSQQDIEVIQGELLDLISFNVDNNIPYLYFFDNTNDLVSRLQQAIFNMESQLDLIEQDKELFEKITHNLAQSINEALQSRLKIFKHPDPIVELQAKKTMEWQILNITQGLVSDYESINNFLQQSADEIKTASEMLIKARKNNEIIDDTKLNDLDLNFFSFYVGIIDDIVQQLIYREPYREIVGKDGNGNYKLDRLIKRAKSYLALLTEGQLIVKSLIARNASKILKDVGVEVGAVTIYRYELTDITSYDKDISYLTYLFGAGDKIKDDCIKSIFYLINGAEEKVRKDTYAKQNLLIELLLKTNKYNQLLLFEIDDDGNTTGYFVRSRNYGKFEKAYKKEMDNICMQLGIDITDLNLPENRAIRIEYNKLRNKWLSEHCERRFTADYYEAFNHLSNETQLQRESIQINIRNLQNKARDNYGIVRLERLNPQERAQLKKHLLEKKLLASIYDINGRKKQGIQLLVAEELLELNKKLSEGIVLTKNSEAYEKEKARVMSDKTLTQAQKDEWLELNSKVLYKEKFYQMLDKAAKKYYGEEYAALLERRRAILSMFREDSTGEIDANNLPQGTKNALSAISRRMTQIRKQKKASTIPGEYEFDEIAKTVPTKLWYEDKRKFYDSLLNDDPESAQLWLQANAYTIKSTDSNGRVSIKTVPKSWYTKLVPKDESLIERVPNNNWLEVSKDSPFYNEAYYQAQVDHPELKDEYWIPKEDKYDSSDRYNKILNNPEVKALYDALLQTMAEANAEYTNLSKIYPYRTPQISGSLYRYIGAEWRASKGLYKLSAPFKGFSEWFKDKLSVRNDDKGFNKALNKPNGERLNLIPLNYIARLDNPAVLKADAVGSVIEYYRSAKEWKYKKEIQPKVELLKSHILGKKYLDRSGLVKTNETNVAKFAKAFIDMNLYDIKSQTVTISYGNNKSGKLFGIVPYKGSIFNLINYDISKPREINVTKMLAILRTLGTARNLALNLWCALTGGFTALYSHIVNSLVLRYYNPVDASYAFKDMISDLVVNIPNKLGVTSYTPFMTKCMEYFEVGATMQLNPTNRNKLLNMTSKHWGFGIYTLQDHFVKGLILGSIMHNYKLVIDENGNRLFMSREAYKQKYVLKVFKPGDVLDWNFGDKLTFRDAILFIGGEMVAKDPANQSAVDAVKNEIGYLARLLSQSADGQLTDLLRSVILANAAGLFVMMHRLYLPVILQERFLMSRLLDYLTRRYKEAVFLTPYRIFTLAIEHNENILLAFRREFLSDPVVRENIAKITTEISLWLLITQLLRPLISSSADDDKKNKLKLLFAYVTERTSFEIMAPYNIFDIARTVKSPSAIISYIENATEVMSAPANMLFNTTRSLFKEESFDGNKVIKKGAYKGMTEFERALWKLTPFKNLWELKDIQSKRNYYLKQILGE</sequence>
<evidence type="ECO:0000313" key="2">
    <source>
        <dbReference type="Proteomes" id="UP000594057"/>
    </source>
</evidence>
<evidence type="ECO:0000313" key="1">
    <source>
        <dbReference type="EMBL" id="QOR60088.1"/>
    </source>
</evidence>
<organism evidence="1 2">
    <name type="scientific">uncultured phage cr115_1</name>
    <dbReference type="NCBI Taxonomy" id="2772089"/>
    <lineage>
        <taxon>Viruses</taxon>
        <taxon>Duplodnaviria</taxon>
        <taxon>Heunggongvirae</taxon>
        <taxon>Uroviricota</taxon>
        <taxon>Caudoviricetes</taxon>
        <taxon>Crassvirales</taxon>
        <taxon>Suoliviridae</taxon>
        <taxon>Uncouvirinae</taxon>
        <taxon>Birpovirus</taxon>
        <taxon>Birpovirus hiberniae</taxon>
    </lineage>
</organism>
<proteinExistence type="predicted"/>